<accession>A0A1L3FBF4</accession>
<feature type="region of interest" description="Disordered" evidence="1">
    <location>
        <begin position="1"/>
        <end position="22"/>
    </location>
</feature>
<reference evidence="3 4" key="1">
    <citation type="submission" date="2016-11" db="EMBL/GenBank/DDBJ databases">
        <title>Complete Genome Sequence of Bradyrhizobium sp. strain J5, an isolated from soybean nodule in Hokkaido.</title>
        <authorList>
            <person name="Kanehara K."/>
        </authorList>
    </citation>
    <scope>NUCLEOTIDE SEQUENCE [LARGE SCALE GENOMIC DNA]</scope>
    <source>
        <strain evidence="3 4">J5</strain>
    </source>
</reference>
<proteinExistence type="predicted"/>
<evidence type="ECO:0000313" key="4">
    <source>
        <dbReference type="Proteomes" id="UP000181962"/>
    </source>
</evidence>
<evidence type="ECO:0000256" key="2">
    <source>
        <dbReference type="SAM" id="Phobius"/>
    </source>
</evidence>
<dbReference type="Proteomes" id="UP000181962">
    <property type="component" value="Chromosome"/>
</dbReference>
<name>A0A1L3FBF4_BRAJP</name>
<sequence length="84" mass="9397">MAQAPASRDVRRSGGQVPPTEARKWLTKCLGRFTQIRPFIDEKLPQSDESGGEFHLLLRRYGAILLTMIKIVLIPGISFATLCQ</sequence>
<dbReference type="EMBL" id="CP017637">
    <property type="protein sequence ID" value="APG10631.1"/>
    <property type="molecule type" value="Genomic_DNA"/>
</dbReference>
<keyword evidence="2" id="KW-0472">Membrane</keyword>
<organism evidence="3 4">
    <name type="scientific">Bradyrhizobium japonicum</name>
    <dbReference type="NCBI Taxonomy" id="375"/>
    <lineage>
        <taxon>Bacteria</taxon>
        <taxon>Pseudomonadati</taxon>
        <taxon>Pseudomonadota</taxon>
        <taxon>Alphaproteobacteria</taxon>
        <taxon>Hyphomicrobiales</taxon>
        <taxon>Nitrobacteraceae</taxon>
        <taxon>Bradyrhizobium</taxon>
    </lineage>
</organism>
<feature type="transmembrane region" description="Helical" evidence="2">
    <location>
        <begin position="61"/>
        <end position="83"/>
    </location>
</feature>
<evidence type="ECO:0000256" key="1">
    <source>
        <dbReference type="SAM" id="MobiDB-lite"/>
    </source>
</evidence>
<gene>
    <name evidence="3" type="ORF">BKD09_20085</name>
</gene>
<keyword evidence="2" id="KW-0812">Transmembrane</keyword>
<evidence type="ECO:0000313" key="3">
    <source>
        <dbReference type="EMBL" id="APG10631.1"/>
    </source>
</evidence>
<dbReference type="AlphaFoldDB" id="A0A1L3FBF4"/>
<keyword evidence="2" id="KW-1133">Transmembrane helix</keyword>
<protein>
    <submittedName>
        <fullName evidence="3">Uncharacterized protein</fullName>
    </submittedName>
</protein>